<dbReference type="NCBIfam" id="TIGR03696">
    <property type="entry name" value="Rhs_assc_core"/>
    <property type="match status" value="1"/>
</dbReference>
<dbReference type="AlphaFoldDB" id="A0A937K5I1"/>
<dbReference type="Gene3D" id="2.180.10.10">
    <property type="entry name" value="RHS repeat-associated core"/>
    <property type="match status" value="1"/>
</dbReference>
<sequence>MFLIMYFYVKILQGDIIGLVDTNGTQVVSYSYDSWGKLVSIDGTLKDTLGVKNPYRFRVYRYDTETGMYYLNSRYYNPDWGRFINADGLIGAPGELLSCNMFAYCKNNPVNAYDPDGYSYAGVLELLLGAAEELGGILLGGLGALAGVGAILGVGLGVVIGDIICPMPTVHLGDGTRRIHDNKPKENNDSNDDDNFGIPSSDTPTASQLREHAKSKGWKKEKSETGPEKWIDENDVPRITIKKGSPRTKGSENPHVEIRDPNGQRTDRFGNPVSKRSPENHTPIKWDISD</sequence>
<evidence type="ECO:0000313" key="3">
    <source>
        <dbReference type="EMBL" id="MBL4932370.1"/>
    </source>
</evidence>
<accession>A0A937K5I1</accession>
<feature type="transmembrane region" description="Helical" evidence="2">
    <location>
        <begin position="137"/>
        <end position="160"/>
    </location>
</feature>
<feature type="compositionally biased region" description="Polar residues" evidence="1">
    <location>
        <begin position="198"/>
        <end position="208"/>
    </location>
</feature>
<name>A0A937K5I1_9CLOT</name>
<protein>
    <submittedName>
        <fullName evidence="3">RHS repeat-associated core domain-containing protein</fullName>
    </submittedName>
</protein>
<dbReference type="InterPro" id="IPR022385">
    <property type="entry name" value="Rhs_assc_core"/>
</dbReference>
<keyword evidence="2" id="KW-0812">Transmembrane</keyword>
<keyword evidence="2" id="KW-0472">Membrane</keyword>
<dbReference type="InterPro" id="IPR050708">
    <property type="entry name" value="T6SS_VgrG/RHS"/>
</dbReference>
<evidence type="ECO:0000256" key="1">
    <source>
        <dbReference type="SAM" id="MobiDB-lite"/>
    </source>
</evidence>
<reference evidence="3" key="1">
    <citation type="submission" date="2021-01" db="EMBL/GenBank/DDBJ databases">
        <title>Genome public.</title>
        <authorList>
            <person name="Liu C."/>
            <person name="Sun Q."/>
        </authorList>
    </citation>
    <scope>NUCLEOTIDE SEQUENCE</scope>
    <source>
        <strain evidence="3">YIM B02565</strain>
    </source>
</reference>
<feature type="compositionally biased region" description="Basic and acidic residues" evidence="1">
    <location>
        <begin position="249"/>
        <end position="268"/>
    </location>
</feature>
<dbReference type="PANTHER" id="PTHR32305:SF17">
    <property type="entry name" value="TRNA NUCLEASE WAPA"/>
    <property type="match status" value="1"/>
</dbReference>
<dbReference type="PANTHER" id="PTHR32305">
    <property type="match status" value="1"/>
</dbReference>
<keyword evidence="2" id="KW-1133">Transmembrane helix</keyword>
<dbReference type="EMBL" id="JAESWA010000022">
    <property type="protein sequence ID" value="MBL4932370.1"/>
    <property type="molecule type" value="Genomic_DNA"/>
</dbReference>
<evidence type="ECO:0000313" key="4">
    <source>
        <dbReference type="Proteomes" id="UP000623681"/>
    </source>
</evidence>
<gene>
    <name evidence="3" type="ORF">JK634_11175</name>
</gene>
<organism evidence="3 4">
    <name type="scientific">Clostridium paridis</name>
    <dbReference type="NCBI Taxonomy" id="2803863"/>
    <lineage>
        <taxon>Bacteria</taxon>
        <taxon>Bacillati</taxon>
        <taxon>Bacillota</taxon>
        <taxon>Clostridia</taxon>
        <taxon>Eubacteriales</taxon>
        <taxon>Clostridiaceae</taxon>
        <taxon>Clostridium</taxon>
    </lineage>
</organism>
<feature type="compositionally biased region" description="Basic and acidic residues" evidence="1">
    <location>
        <begin position="174"/>
        <end position="188"/>
    </location>
</feature>
<dbReference type="Proteomes" id="UP000623681">
    <property type="component" value="Unassembled WGS sequence"/>
</dbReference>
<feature type="region of interest" description="Disordered" evidence="1">
    <location>
        <begin position="174"/>
        <end position="290"/>
    </location>
</feature>
<evidence type="ECO:0000256" key="2">
    <source>
        <dbReference type="SAM" id="Phobius"/>
    </source>
</evidence>
<feature type="compositionally biased region" description="Basic and acidic residues" evidence="1">
    <location>
        <begin position="276"/>
        <end position="290"/>
    </location>
</feature>
<feature type="compositionally biased region" description="Basic and acidic residues" evidence="1">
    <location>
        <begin position="209"/>
        <end position="236"/>
    </location>
</feature>
<proteinExistence type="predicted"/>
<comment type="caution">
    <text evidence="3">The sequence shown here is derived from an EMBL/GenBank/DDBJ whole genome shotgun (WGS) entry which is preliminary data.</text>
</comment>
<keyword evidence="4" id="KW-1185">Reference proteome</keyword>